<name>A0A0H3ZX49_9VIBR</name>
<evidence type="ECO:0000313" key="1">
    <source>
        <dbReference type="EMBL" id="AKN38051.1"/>
    </source>
</evidence>
<dbReference type="EMBL" id="KP795560">
    <property type="protein sequence ID" value="AKN38051.1"/>
    <property type="molecule type" value="Genomic_DNA"/>
</dbReference>
<organism evidence="1">
    <name type="scientific">Vibrio tasmaniensis</name>
    <dbReference type="NCBI Taxonomy" id="212663"/>
    <lineage>
        <taxon>Bacteria</taxon>
        <taxon>Pseudomonadati</taxon>
        <taxon>Pseudomonadota</taxon>
        <taxon>Gammaproteobacteria</taxon>
        <taxon>Vibrionales</taxon>
        <taxon>Vibrionaceae</taxon>
        <taxon>Vibrio</taxon>
    </lineage>
</organism>
<protein>
    <submittedName>
        <fullName evidence="1">Uncharacterized protein</fullName>
    </submittedName>
</protein>
<reference evidence="1" key="1">
    <citation type="journal article" date="2015" name="MBio">
        <title>Eco-Evolutionary Dynamics of Episomes among Ecologically Cohesive Bacterial Populations.</title>
        <authorList>
            <person name="Xue H."/>
            <person name="Cordero O.X."/>
            <person name="Camas F.M."/>
            <person name="Trimble W."/>
            <person name="Meyer F."/>
            <person name="Guglielmini J."/>
            <person name="Rocha E.P."/>
            <person name="Polz M.F."/>
        </authorList>
    </citation>
    <scope>NUCLEOTIDE SEQUENCE</scope>
    <source>
        <strain evidence="1">FF_210</strain>
    </source>
</reference>
<proteinExistence type="predicted"/>
<dbReference type="AlphaFoldDB" id="A0A0H3ZX49"/>
<sequence>MNNGDFSMYDWTDNAIELGANTDQVESLPAIPLLLKAGCSLDVACNERLRAQFGLGECLHDVLTAYLYKTRNRKAPNFSRYSGDRLLNDHTKMLFIRLDKMNYWDSIYEVDGWYLCNRWDFITR</sequence>
<accession>A0A0H3ZX49</accession>